<evidence type="ECO:0000313" key="2">
    <source>
        <dbReference type="EMBL" id="AEO93923.1"/>
    </source>
</evidence>
<dbReference type="KEGG" id="vg:18563888"/>
<dbReference type="GeneID" id="18563888"/>
<dbReference type="RefSeq" id="YP_009015972.1">
    <property type="nucleotide sequence ID" value="NC_023719.1"/>
</dbReference>
<dbReference type="EMBL" id="JN638751">
    <property type="protein sequence ID" value="AEO93923.1"/>
    <property type="molecule type" value="Genomic_DNA"/>
</dbReference>
<dbReference type="Proteomes" id="UP000009273">
    <property type="component" value="Segment"/>
</dbReference>
<name>G3MB60_9CAUD</name>
<keyword evidence="3" id="KW-1185">Reference proteome</keyword>
<feature type="compositionally biased region" description="Polar residues" evidence="1">
    <location>
        <begin position="131"/>
        <end position="149"/>
    </location>
</feature>
<organism evidence="2 3">
    <name type="scientific">Bacillus phage G</name>
    <dbReference type="NCBI Taxonomy" id="2884420"/>
    <lineage>
        <taxon>Viruses</taxon>
        <taxon>Duplodnaviria</taxon>
        <taxon>Heunggongvirae</taxon>
        <taxon>Uroviricota</taxon>
        <taxon>Caudoviricetes</taxon>
        <taxon>Donellivirus</taxon>
        <taxon>Donellivirus gee</taxon>
    </lineage>
</organism>
<protein>
    <submittedName>
        <fullName evidence="2">Gp680</fullName>
    </submittedName>
</protein>
<accession>G3MB60</accession>
<evidence type="ECO:0000313" key="3">
    <source>
        <dbReference type="Proteomes" id="UP000009273"/>
    </source>
</evidence>
<sequence length="486" mass="55990">MIRRPIENKNTGPFRKIIINILGEQIINGSDLNKVSISKVITDLESKTPAQKEEILTSTTITDNDYMTLLGFFKVCLAYLDLPLPPETINDTKTMIKPKERVIRYEAFGYHLTLISEKFEIVFPRQPKEPLNTTQRPSYDLSNDPNPSIENRDISDYIRNTTDSDIEIKGSNKDVILTFKKHDIDNKFPGDLISIDEPYVICSNCYTIEESMLKNDFYNLEINDTSLKGTPKNTASVIDNGWELSQGSGTMGLLYNNLLEKFTKELRHDEVKRTYWCNECKSLIFTRLFGMVNKDSFEIGITTFAGEEIPDKIFIDFPQQFVMFIGGNIENVGNFIIYNNGISYYTLKKELSTKINIFRGDEIVGYISFNVAKKRMEISIDKTKITTGEDQISTININKNTTFFFELAGEIILNDQVNSIEEYEMMKSEFLFSNETIKNYNGCIMRNMTLAPAIKWTPKRITFGELKKYTFERVGIDLMLFHTFKD</sequence>
<feature type="region of interest" description="Disordered" evidence="1">
    <location>
        <begin position="126"/>
        <end position="152"/>
    </location>
</feature>
<gene>
    <name evidence="2" type="primary">680</name>
    <name evidence="2" type="ORF">G_680</name>
</gene>
<reference evidence="2 3" key="1">
    <citation type="submission" date="2011-09" db="EMBL/GenBank/DDBJ databases">
        <authorList>
            <person name="Pope W.H."/>
            <person name="Pedulla M.L."/>
            <person name="Ford M.E."/>
            <person name="Peebles C.L."/>
            <person name="Hatfull G.H."/>
            <person name="Hendrix R.W."/>
        </authorList>
    </citation>
    <scope>NUCLEOTIDE SEQUENCE [LARGE SCALE GENOMIC DNA]</scope>
    <source>
        <strain evidence="2">G</strain>
    </source>
</reference>
<proteinExistence type="predicted"/>
<evidence type="ECO:0000256" key="1">
    <source>
        <dbReference type="SAM" id="MobiDB-lite"/>
    </source>
</evidence>